<protein>
    <recommendedName>
        <fullName evidence="1">Tf2-1-like SH3-like domain-containing protein</fullName>
    </recommendedName>
</protein>
<dbReference type="SUPFAM" id="SSF54160">
    <property type="entry name" value="Chromo domain-like"/>
    <property type="match status" value="1"/>
</dbReference>
<dbReference type="EMBL" id="KZ452535">
    <property type="protein sequence ID" value="PKA48375.1"/>
    <property type="molecule type" value="Genomic_DNA"/>
</dbReference>
<sequence length="103" mass="12115">MAKIGAVAYKLRLPEYAKIHLVFYVSILKKKLGHLLVEENLPTEITSVRQLKAEPIAILRRRTILRKRRLLQQALIQWNGSHLEEATWEDIDFLHSEYLSFFS</sequence>
<evidence type="ECO:0000313" key="2">
    <source>
        <dbReference type="EMBL" id="PKA48375.1"/>
    </source>
</evidence>
<dbReference type="OrthoDB" id="694301at2759"/>
<feature type="domain" description="Tf2-1-like SH3-like" evidence="1">
    <location>
        <begin position="2"/>
        <end position="31"/>
    </location>
</feature>
<evidence type="ECO:0000313" key="3">
    <source>
        <dbReference type="Proteomes" id="UP000236161"/>
    </source>
</evidence>
<accession>A0A2H9ZYI2</accession>
<dbReference type="InterPro" id="IPR016197">
    <property type="entry name" value="Chromo-like_dom_sf"/>
</dbReference>
<organism evidence="2 3">
    <name type="scientific">Apostasia shenzhenica</name>
    <dbReference type="NCBI Taxonomy" id="1088818"/>
    <lineage>
        <taxon>Eukaryota</taxon>
        <taxon>Viridiplantae</taxon>
        <taxon>Streptophyta</taxon>
        <taxon>Embryophyta</taxon>
        <taxon>Tracheophyta</taxon>
        <taxon>Spermatophyta</taxon>
        <taxon>Magnoliopsida</taxon>
        <taxon>Liliopsida</taxon>
        <taxon>Asparagales</taxon>
        <taxon>Orchidaceae</taxon>
        <taxon>Apostasioideae</taxon>
        <taxon>Apostasia</taxon>
    </lineage>
</organism>
<evidence type="ECO:0000259" key="1">
    <source>
        <dbReference type="Pfam" id="PF24626"/>
    </source>
</evidence>
<dbReference type="AlphaFoldDB" id="A0A2H9ZYI2"/>
<dbReference type="Proteomes" id="UP000236161">
    <property type="component" value="Unassembled WGS sequence"/>
</dbReference>
<reference evidence="2 3" key="1">
    <citation type="journal article" date="2017" name="Nature">
        <title>The Apostasia genome and the evolution of orchids.</title>
        <authorList>
            <person name="Zhang G.Q."/>
            <person name="Liu K.W."/>
            <person name="Li Z."/>
            <person name="Lohaus R."/>
            <person name="Hsiao Y.Y."/>
            <person name="Niu S.C."/>
            <person name="Wang J.Y."/>
            <person name="Lin Y.C."/>
            <person name="Xu Q."/>
            <person name="Chen L.J."/>
            <person name="Yoshida K."/>
            <person name="Fujiwara S."/>
            <person name="Wang Z.W."/>
            <person name="Zhang Y.Q."/>
            <person name="Mitsuda N."/>
            <person name="Wang M."/>
            <person name="Liu G.H."/>
            <person name="Pecoraro L."/>
            <person name="Huang H.X."/>
            <person name="Xiao X.J."/>
            <person name="Lin M."/>
            <person name="Wu X.Y."/>
            <person name="Wu W.L."/>
            <person name="Chen Y.Y."/>
            <person name="Chang S.B."/>
            <person name="Sakamoto S."/>
            <person name="Ohme-Takagi M."/>
            <person name="Yagi M."/>
            <person name="Zeng S.J."/>
            <person name="Shen C.Y."/>
            <person name="Yeh C.M."/>
            <person name="Luo Y.B."/>
            <person name="Tsai W.C."/>
            <person name="Van de Peer Y."/>
            <person name="Liu Z.J."/>
        </authorList>
    </citation>
    <scope>NUCLEOTIDE SEQUENCE [LARGE SCALE GENOMIC DNA]</scope>
    <source>
        <strain evidence="3">cv. Shenzhen</strain>
        <tissue evidence="2">Stem</tissue>
    </source>
</reference>
<keyword evidence="3" id="KW-1185">Reference proteome</keyword>
<dbReference type="PANTHER" id="PTHR46148:SF57">
    <property type="entry name" value="OS12G0499874 PROTEIN"/>
    <property type="match status" value="1"/>
</dbReference>
<dbReference type="Pfam" id="PF24626">
    <property type="entry name" value="SH3_Tf2-1"/>
    <property type="match status" value="1"/>
</dbReference>
<dbReference type="InterPro" id="IPR056924">
    <property type="entry name" value="SH3_Tf2-1"/>
</dbReference>
<gene>
    <name evidence="2" type="ORF">AXF42_Ash021575</name>
</gene>
<proteinExistence type="predicted"/>
<dbReference type="PANTHER" id="PTHR46148">
    <property type="entry name" value="CHROMO DOMAIN-CONTAINING PROTEIN"/>
    <property type="match status" value="1"/>
</dbReference>
<name>A0A2H9ZYI2_9ASPA</name>